<dbReference type="EMBL" id="VUNQ01000021">
    <property type="protein sequence ID" value="MSU01948.1"/>
    <property type="molecule type" value="Genomic_DNA"/>
</dbReference>
<dbReference type="AlphaFoldDB" id="A0A6N7Y0D9"/>
<sequence length="66" mass="7679">MDKKEIIGWFEYDVNEDMGVPISGGFLYKTKGANFYDDESYVGIIEDLLKEFHNKKIKITVEVLED</sequence>
<reference evidence="1 2" key="1">
    <citation type="submission" date="2019-09" db="EMBL/GenBank/DDBJ databases">
        <title>In-depth cultivation of the pig gut microbiome towards novel bacterial diversity and tailored functional studies.</title>
        <authorList>
            <person name="Wylensek D."/>
            <person name="Hitch T.C.A."/>
            <person name="Clavel T."/>
        </authorList>
    </citation>
    <scope>NUCLEOTIDE SEQUENCE [LARGE SCALE GENOMIC DNA]</scope>
    <source>
        <strain evidence="1 2">WCA3-693-APC-4?</strain>
    </source>
</reference>
<gene>
    <name evidence="1" type="ORF">FYJ83_10755</name>
</gene>
<comment type="caution">
    <text evidence="1">The sequence shown here is derived from an EMBL/GenBank/DDBJ whole genome shotgun (WGS) entry which is preliminary data.</text>
</comment>
<accession>A0A6N7Y0D9</accession>
<name>A0A6N7Y0D9_9FIRM</name>
<keyword evidence="2" id="KW-1185">Reference proteome</keyword>
<dbReference type="Proteomes" id="UP000469523">
    <property type="component" value="Unassembled WGS sequence"/>
</dbReference>
<evidence type="ECO:0000313" key="1">
    <source>
        <dbReference type="EMBL" id="MSU01948.1"/>
    </source>
</evidence>
<evidence type="ECO:0000313" key="2">
    <source>
        <dbReference type="Proteomes" id="UP000469523"/>
    </source>
</evidence>
<organism evidence="1 2">
    <name type="scientific">Tissierella pigra</name>
    <dbReference type="NCBI Taxonomy" id="2607614"/>
    <lineage>
        <taxon>Bacteria</taxon>
        <taxon>Bacillati</taxon>
        <taxon>Bacillota</taxon>
        <taxon>Tissierellia</taxon>
        <taxon>Tissierellales</taxon>
        <taxon>Tissierellaceae</taxon>
        <taxon>Tissierella</taxon>
    </lineage>
</organism>
<protein>
    <submittedName>
        <fullName evidence="1">Uncharacterized protein</fullName>
    </submittedName>
</protein>
<dbReference type="RefSeq" id="WP_154440485.1">
    <property type="nucleotide sequence ID" value="NZ_VUNQ01000021.1"/>
</dbReference>
<proteinExistence type="predicted"/>